<dbReference type="InterPro" id="IPR051465">
    <property type="entry name" value="Cell_Envelope_Struct_Comp"/>
</dbReference>
<dbReference type="InterPro" id="IPR038673">
    <property type="entry name" value="OprB_sf"/>
</dbReference>
<dbReference type="Pfam" id="PF04966">
    <property type="entry name" value="OprB"/>
    <property type="match status" value="1"/>
</dbReference>
<dbReference type="Gene3D" id="2.40.160.180">
    <property type="entry name" value="Carbohydrate-selective porin OprB"/>
    <property type="match status" value="1"/>
</dbReference>
<dbReference type="GO" id="GO:0016020">
    <property type="term" value="C:membrane"/>
    <property type="evidence" value="ECO:0007669"/>
    <property type="project" value="InterPro"/>
</dbReference>
<gene>
    <name evidence="3" type="ORF">DSM107003_51340</name>
</gene>
<dbReference type="GO" id="GO:0008643">
    <property type="term" value="P:carbohydrate transport"/>
    <property type="evidence" value="ECO:0007669"/>
    <property type="project" value="InterPro"/>
</dbReference>
<evidence type="ECO:0000313" key="3">
    <source>
        <dbReference type="EMBL" id="RUS92327.1"/>
    </source>
</evidence>
<organism evidence="3 4">
    <name type="scientific">Trichormus variabilis SAG 1403-4b</name>
    <dbReference type="NCBI Taxonomy" id="447716"/>
    <lineage>
        <taxon>Bacteria</taxon>
        <taxon>Bacillati</taxon>
        <taxon>Cyanobacteriota</taxon>
        <taxon>Cyanophyceae</taxon>
        <taxon>Nostocales</taxon>
        <taxon>Nostocaceae</taxon>
        <taxon>Trichormus</taxon>
    </lineage>
</organism>
<protein>
    <recommendedName>
        <fullName evidence="5">Porin</fullName>
    </recommendedName>
</protein>
<comment type="caution">
    <text evidence="3">The sequence shown here is derived from an EMBL/GenBank/DDBJ whole genome shotgun (WGS) entry which is preliminary data.</text>
</comment>
<evidence type="ECO:0000313" key="4">
    <source>
        <dbReference type="Proteomes" id="UP000276103"/>
    </source>
</evidence>
<dbReference type="EMBL" id="RSCM01000033">
    <property type="protein sequence ID" value="RUS92327.1"/>
    <property type="molecule type" value="Genomic_DNA"/>
</dbReference>
<dbReference type="InterPro" id="IPR007049">
    <property type="entry name" value="Carb-sel_porin_OprB"/>
</dbReference>
<dbReference type="GO" id="GO:0015288">
    <property type="term" value="F:porin activity"/>
    <property type="evidence" value="ECO:0007669"/>
    <property type="project" value="InterPro"/>
</dbReference>
<dbReference type="Proteomes" id="UP000276103">
    <property type="component" value="Unassembled WGS sequence"/>
</dbReference>
<accession>A0A3S1BV59</accession>
<evidence type="ECO:0000256" key="1">
    <source>
        <dbReference type="ARBA" id="ARBA00008769"/>
    </source>
</evidence>
<dbReference type="AlphaFoldDB" id="A0A3S1BV59"/>
<dbReference type="PANTHER" id="PTHR43308:SF1">
    <property type="entry name" value="OUTER MEMBRANE PROTEIN ALPHA"/>
    <property type="match status" value="1"/>
</dbReference>
<name>A0A3S1BV59_ANAVA</name>
<dbReference type="PANTHER" id="PTHR43308">
    <property type="entry name" value="OUTER MEMBRANE PROTEIN ALPHA-RELATED"/>
    <property type="match status" value="1"/>
</dbReference>
<evidence type="ECO:0000256" key="2">
    <source>
        <dbReference type="RuleBase" id="RU363072"/>
    </source>
</evidence>
<reference evidence="3 4" key="1">
    <citation type="journal article" date="2019" name="Genome Biol. Evol.">
        <title>Day and night: Metabolic profiles and evolutionary relationships of six axenic non-marine cyanobacteria.</title>
        <authorList>
            <person name="Will S.E."/>
            <person name="Henke P."/>
            <person name="Boedeker C."/>
            <person name="Huang S."/>
            <person name="Brinkmann H."/>
            <person name="Rohde M."/>
            <person name="Jarek M."/>
            <person name="Friedl T."/>
            <person name="Seufert S."/>
            <person name="Schumacher M."/>
            <person name="Overmann J."/>
            <person name="Neumann-Schaal M."/>
            <person name="Petersen J."/>
        </authorList>
    </citation>
    <scope>NUCLEOTIDE SEQUENCE [LARGE SCALE GENOMIC DNA]</scope>
    <source>
        <strain evidence="3 4">SAG 1403-4b</strain>
    </source>
</reference>
<sequence>MNSFGGTLTWRFSPKVALSGYGAAMFVDSPAVDASTTFTSWMVGLHFNDLLKKGNNAGLIFGQPLYRTEAGGSAQLADAGTNRATPYHLEGYYRFRVNDNVSITPGAFVLFNPEANSNNSTTAVGVLRTTFTF</sequence>
<dbReference type="InterPro" id="IPR047684">
    <property type="entry name" value="Por_som-like"/>
</dbReference>
<evidence type="ECO:0008006" key="5">
    <source>
        <dbReference type="Google" id="ProtNLM"/>
    </source>
</evidence>
<proteinExistence type="inferred from homology"/>
<keyword evidence="4" id="KW-1185">Reference proteome</keyword>
<dbReference type="NCBIfam" id="NF033921">
    <property type="entry name" value="por_somb"/>
    <property type="match status" value="1"/>
</dbReference>
<comment type="similarity">
    <text evidence="1 2">Belongs to the OprB family.</text>
</comment>